<name>A0A382DK82_9ZZZZ</name>
<evidence type="ECO:0008006" key="2">
    <source>
        <dbReference type="Google" id="ProtNLM"/>
    </source>
</evidence>
<gene>
    <name evidence="1" type="ORF">METZ01_LOCUS191443</name>
</gene>
<dbReference type="Pfam" id="PF06067">
    <property type="entry name" value="DUF932"/>
    <property type="match status" value="1"/>
</dbReference>
<reference evidence="1" key="1">
    <citation type="submission" date="2018-05" db="EMBL/GenBank/DDBJ databases">
        <authorList>
            <person name="Lanie J.A."/>
            <person name="Ng W.-L."/>
            <person name="Kazmierczak K.M."/>
            <person name="Andrzejewski T.M."/>
            <person name="Davidsen T.M."/>
            <person name="Wayne K.J."/>
            <person name="Tettelin H."/>
            <person name="Glass J.I."/>
            <person name="Rusch D."/>
            <person name="Podicherti R."/>
            <person name="Tsui H.-C.T."/>
            <person name="Winkler M.E."/>
        </authorList>
    </citation>
    <scope>NUCLEOTIDE SEQUENCE</scope>
</reference>
<dbReference type="InterPro" id="IPR026325">
    <property type="entry name" value="DUF932"/>
</dbReference>
<proteinExistence type="predicted"/>
<dbReference type="AlphaFoldDB" id="A0A382DK82"/>
<sequence>MLNIPEPDSDRNALAVMEKAGALFDVNYPSAMWVGCQPPLVEAGVNKGNPLFKWAVRADNNEPLGLHSGTYAQTDSYKYVGEMAERLFPNSTESCTLFGKGERMALAQNIGDPIDLGDGDVLKPQVLWISSFNGQWSTSVYHLTHRWFCMNQLAGNRPIFSVKHTKNHDFTFEQRSGILQEAMEHARTVAAIARTLKDQPYVDAQFDRLVKQIVPLPKPYNEDGDIHAIAERRMKQNRDAMQATWRTECTEFGNVHKMMKSPSEQIDVFDGNKWLAYNAVQGAEQHNINARFNTTDAGKQRSMTKMIQGTTPYAVKALDLLVAA</sequence>
<protein>
    <recommendedName>
        <fullName evidence="2">DUF932 domain-containing protein</fullName>
    </recommendedName>
</protein>
<organism evidence="1">
    <name type="scientific">marine metagenome</name>
    <dbReference type="NCBI Taxonomy" id="408172"/>
    <lineage>
        <taxon>unclassified sequences</taxon>
        <taxon>metagenomes</taxon>
        <taxon>ecological metagenomes</taxon>
    </lineage>
</organism>
<accession>A0A382DK82</accession>
<evidence type="ECO:0000313" key="1">
    <source>
        <dbReference type="EMBL" id="SVB38589.1"/>
    </source>
</evidence>
<dbReference type="EMBL" id="UINC01039710">
    <property type="protein sequence ID" value="SVB38589.1"/>
    <property type="molecule type" value="Genomic_DNA"/>
</dbReference>